<reference evidence="1 2" key="1">
    <citation type="submission" date="2016-11" db="EMBL/GenBank/DDBJ databases">
        <authorList>
            <consortium name="Pathogen Informatics"/>
        </authorList>
    </citation>
    <scope>NUCLEOTIDE SEQUENCE [LARGE SCALE GENOMIC DNA]</scope>
    <source>
        <strain evidence="1 2">104</strain>
    </source>
</reference>
<dbReference type="Proteomes" id="UP000185210">
    <property type="component" value="Unassembled WGS sequence"/>
</dbReference>
<accession>A0AB38D2N9</accession>
<dbReference type="AlphaFoldDB" id="A0AB38D2N9"/>
<comment type="caution">
    <text evidence="1">The sequence shown here is derived from an EMBL/GenBank/DDBJ whole genome shotgun (WGS) entry which is preliminary data.</text>
</comment>
<sequence>MSKTDKTDPIWVRLNGHRGDVRIWHCHRCCASGGIRCDLPTWPVHKRDRKTNCGYRPIGELGERIDRGSNCAPSSRKPFRQAWFAADRTAQRWIAQSLTRDANSGGEVDEDVIDNRKAGRLRLYSAGWWN</sequence>
<dbReference type="RefSeq" id="WP_052544216.1">
    <property type="nucleotide sequence ID" value="NZ_CAACXP010000004.1"/>
</dbReference>
<evidence type="ECO:0008006" key="3">
    <source>
        <dbReference type="Google" id="ProtNLM"/>
    </source>
</evidence>
<name>A0AB38D2N9_9MYCO</name>
<gene>
    <name evidence="1" type="ORF">SAMEA2070301_03942</name>
</gene>
<protein>
    <recommendedName>
        <fullName evidence="3">Bacteriophage protein</fullName>
    </recommendedName>
</protein>
<dbReference type="EMBL" id="FSHM01000006">
    <property type="protein sequence ID" value="SIB52161.1"/>
    <property type="molecule type" value="Genomic_DNA"/>
</dbReference>
<proteinExistence type="predicted"/>
<evidence type="ECO:0000313" key="1">
    <source>
        <dbReference type="EMBL" id="SIB52161.1"/>
    </source>
</evidence>
<organism evidence="1 2">
    <name type="scientific">Mycobacteroides abscessus subsp. abscessus</name>
    <dbReference type="NCBI Taxonomy" id="1185650"/>
    <lineage>
        <taxon>Bacteria</taxon>
        <taxon>Bacillati</taxon>
        <taxon>Actinomycetota</taxon>
        <taxon>Actinomycetes</taxon>
        <taxon>Mycobacteriales</taxon>
        <taxon>Mycobacteriaceae</taxon>
        <taxon>Mycobacteroides</taxon>
        <taxon>Mycobacteroides abscessus</taxon>
    </lineage>
</organism>
<evidence type="ECO:0000313" key="2">
    <source>
        <dbReference type="Proteomes" id="UP000185210"/>
    </source>
</evidence>